<reference evidence="2" key="2">
    <citation type="submission" date="2023-01" db="EMBL/GenBank/DDBJ databases">
        <authorList>
            <person name="Sun Q."/>
            <person name="Evtushenko L."/>
        </authorList>
    </citation>
    <scope>NUCLEOTIDE SEQUENCE</scope>
    <source>
        <strain evidence="2">VKM Ac-2007</strain>
    </source>
</reference>
<comment type="caution">
    <text evidence="2">The sequence shown here is derived from an EMBL/GenBank/DDBJ whole genome shotgun (WGS) entry which is preliminary data.</text>
</comment>
<sequence>MDVDLDAGVLDLPRPVADDRALPALWIPEEELRHVGAARLGLGQRIVLVDMSSDKRHVFERSRFDAPYEGSRTARPDARSRRAEPPEESKWPATAEG</sequence>
<protein>
    <submittedName>
        <fullName evidence="2">Uncharacterized protein</fullName>
    </submittedName>
</protein>
<gene>
    <name evidence="2" type="ORF">GCM10017600_03190</name>
</gene>
<feature type="compositionally biased region" description="Basic and acidic residues" evidence="1">
    <location>
        <begin position="61"/>
        <end position="90"/>
    </location>
</feature>
<name>A0A9W6HWF1_9ACTN</name>
<evidence type="ECO:0000313" key="3">
    <source>
        <dbReference type="Proteomes" id="UP001143474"/>
    </source>
</evidence>
<dbReference type="AlphaFoldDB" id="A0A9W6HWF1"/>
<reference evidence="2" key="1">
    <citation type="journal article" date="2014" name="Int. J. Syst. Evol. Microbiol.">
        <title>Complete genome sequence of Corynebacterium casei LMG S-19264T (=DSM 44701T), isolated from a smear-ripened cheese.</title>
        <authorList>
            <consortium name="US DOE Joint Genome Institute (JGI-PGF)"/>
            <person name="Walter F."/>
            <person name="Albersmeier A."/>
            <person name="Kalinowski J."/>
            <person name="Ruckert C."/>
        </authorList>
    </citation>
    <scope>NUCLEOTIDE SEQUENCE</scope>
    <source>
        <strain evidence="2">VKM Ac-2007</strain>
    </source>
</reference>
<dbReference type="Proteomes" id="UP001143474">
    <property type="component" value="Unassembled WGS sequence"/>
</dbReference>
<feature type="region of interest" description="Disordered" evidence="1">
    <location>
        <begin position="61"/>
        <end position="97"/>
    </location>
</feature>
<evidence type="ECO:0000256" key="1">
    <source>
        <dbReference type="SAM" id="MobiDB-lite"/>
    </source>
</evidence>
<accession>A0A9W6HWF1</accession>
<dbReference type="EMBL" id="BSEV01000001">
    <property type="protein sequence ID" value="GLK06914.1"/>
    <property type="molecule type" value="Genomic_DNA"/>
</dbReference>
<proteinExistence type="predicted"/>
<organism evidence="2 3">
    <name type="scientific">Streptosporangium carneum</name>
    <dbReference type="NCBI Taxonomy" id="47481"/>
    <lineage>
        <taxon>Bacteria</taxon>
        <taxon>Bacillati</taxon>
        <taxon>Actinomycetota</taxon>
        <taxon>Actinomycetes</taxon>
        <taxon>Streptosporangiales</taxon>
        <taxon>Streptosporangiaceae</taxon>
        <taxon>Streptosporangium</taxon>
    </lineage>
</organism>
<keyword evidence="3" id="KW-1185">Reference proteome</keyword>
<evidence type="ECO:0000313" key="2">
    <source>
        <dbReference type="EMBL" id="GLK06914.1"/>
    </source>
</evidence>